<dbReference type="Proteomes" id="UP001274896">
    <property type="component" value="Unassembled WGS sequence"/>
</dbReference>
<dbReference type="PANTHER" id="PTHR15503">
    <property type="entry name" value="LDOC1 RELATED"/>
    <property type="match status" value="1"/>
</dbReference>
<protein>
    <submittedName>
        <fullName evidence="1">Uncharacterized protein</fullName>
    </submittedName>
</protein>
<dbReference type="AlphaFoldDB" id="A0AAE0QM07"/>
<keyword evidence="2" id="KW-1185">Reference proteome</keyword>
<evidence type="ECO:0000313" key="2">
    <source>
        <dbReference type="Proteomes" id="UP001274896"/>
    </source>
</evidence>
<dbReference type="InterPro" id="IPR043502">
    <property type="entry name" value="DNA/RNA_pol_sf"/>
</dbReference>
<sequence>MEEYTEEALDASFIRPSTASTAAGFFFVEKKDGGLRPCIDYQGLNHYGIFIYSKDFETHVKHVCQ</sequence>
<dbReference type="SUPFAM" id="SSF56672">
    <property type="entry name" value="DNA/RNA polymerases"/>
    <property type="match status" value="1"/>
</dbReference>
<name>A0AAE0QM07_9TELE</name>
<accession>A0AAE0QM07</accession>
<dbReference type="EMBL" id="JAUCMX010000014">
    <property type="protein sequence ID" value="KAK3524609.1"/>
    <property type="molecule type" value="Genomic_DNA"/>
</dbReference>
<feature type="non-terminal residue" evidence="1">
    <location>
        <position position="1"/>
    </location>
</feature>
<comment type="caution">
    <text evidence="1">The sequence shown here is derived from an EMBL/GenBank/DDBJ whole genome shotgun (WGS) entry which is preliminary data.</text>
</comment>
<organism evidence="1 2">
    <name type="scientific">Hemibagrus guttatus</name>
    <dbReference type="NCBI Taxonomy" id="175788"/>
    <lineage>
        <taxon>Eukaryota</taxon>
        <taxon>Metazoa</taxon>
        <taxon>Chordata</taxon>
        <taxon>Craniata</taxon>
        <taxon>Vertebrata</taxon>
        <taxon>Euteleostomi</taxon>
        <taxon>Actinopterygii</taxon>
        <taxon>Neopterygii</taxon>
        <taxon>Teleostei</taxon>
        <taxon>Ostariophysi</taxon>
        <taxon>Siluriformes</taxon>
        <taxon>Bagridae</taxon>
        <taxon>Hemibagrus</taxon>
    </lineage>
</organism>
<gene>
    <name evidence="1" type="ORF">QTP70_029916</name>
</gene>
<evidence type="ECO:0000313" key="1">
    <source>
        <dbReference type="EMBL" id="KAK3524609.1"/>
    </source>
</evidence>
<dbReference type="Gene3D" id="3.10.10.10">
    <property type="entry name" value="HIV Type 1 Reverse Transcriptase, subunit A, domain 1"/>
    <property type="match status" value="1"/>
</dbReference>
<reference evidence="1" key="1">
    <citation type="submission" date="2023-06" db="EMBL/GenBank/DDBJ databases">
        <title>Male Hemibagrus guttatus genome.</title>
        <authorList>
            <person name="Bian C."/>
        </authorList>
    </citation>
    <scope>NUCLEOTIDE SEQUENCE</scope>
    <source>
        <strain evidence="1">Male_cb2023</strain>
        <tissue evidence="1">Muscle</tissue>
    </source>
</reference>
<dbReference type="PANTHER" id="PTHR15503:SF36">
    <property type="entry name" value="RETROTRANSPOSON GAG-LIKE PROTEIN 5"/>
    <property type="match status" value="1"/>
</dbReference>
<dbReference type="InterPro" id="IPR032567">
    <property type="entry name" value="RTL1-rel"/>
</dbReference>
<proteinExistence type="predicted"/>